<keyword evidence="4 5" id="KW-0732">Signal</keyword>
<dbReference type="Proteomes" id="UP001258945">
    <property type="component" value="Unassembled WGS sequence"/>
</dbReference>
<gene>
    <name evidence="7" type="ORF">RQ831_03020</name>
</gene>
<dbReference type="PIRSF" id="PIRSF002741">
    <property type="entry name" value="MppA"/>
    <property type="match status" value="1"/>
</dbReference>
<dbReference type="InterPro" id="IPR039424">
    <property type="entry name" value="SBP_5"/>
</dbReference>
<dbReference type="InterPro" id="IPR000914">
    <property type="entry name" value="SBP_5_dom"/>
</dbReference>
<dbReference type="SUPFAM" id="SSF53850">
    <property type="entry name" value="Periplasmic binding protein-like II"/>
    <property type="match status" value="1"/>
</dbReference>
<evidence type="ECO:0000256" key="3">
    <source>
        <dbReference type="ARBA" id="ARBA00022448"/>
    </source>
</evidence>
<comment type="subcellular location">
    <subcellularLocation>
        <location evidence="1">Periplasm</location>
    </subcellularLocation>
</comment>
<feature type="domain" description="Solute-binding protein family 5" evidence="6">
    <location>
        <begin position="85"/>
        <end position="456"/>
    </location>
</feature>
<protein>
    <submittedName>
        <fullName evidence="7">ABC transporter substrate-binding protein</fullName>
    </submittedName>
</protein>
<dbReference type="RefSeq" id="WP_314280101.1">
    <property type="nucleotide sequence ID" value="NZ_JAVVDO010000003.1"/>
</dbReference>
<evidence type="ECO:0000256" key="2">
    <source>
        <dbReference type="ARBA" id="ARBA00005695"/>
    </source>
</evidence>
<feature type="signal peptide" evidence="5">
    <location>
        <begin position="1"/>
        <end position="30"/>
    </location>
</feature>
<dbReference type="Pfam" id="PF00496">
    <property type="entry name" value="SBP_bac_5"/>
    <property type="match status" value="1"/>
</dbReference>
<feature type="chain" id="PRO_5045371750" evidence="5">
    <location>
        <begin position="31"/>
        <end position="542"/>
    </location>
</feature>
<evidence type="ECO:0000256" key="1">
    <source>
        <dbReference type="ARBA" id="ARBA00004418"/>
    </source>
</evidence>
<dbReference type="InterPro" id="IPR023765">
    <property type="entry name" value="SBP_5_CS"/>
</dbReference>
<dbReference type="Gene3D" id="3.90.76.10">
    <property type="entry name" value="Dipeptide-binding Protein, Domain 1"/>
    <property type="match status" value="1"/>
</dbReference>
<sequence>MFPTPRRDAARLLLTMLAGGALLPVRRALAQTGGQAGRQGGGTMLDMAVSAPPTSVDPHYHTLTPNFALGSHIFEQLVDRTPEGKPVPALAESWKAIDDKTWEFRLRRGVKWHNGQDFTAEDVAYTIERVPNVVNSPGSYAIYTKPIARVEIVDPHTVRFHTHAVNPLMVTDMSQVAIIWNGLGPNPSTGDFNNGRNAIGTGPFRLESYQSGNRAVFVRNEDYWGRKPHWAKVNYRFIPNDGARVAALQAGDVQFIDAVPTSDITRVRKEPHIAISETTSLRSIYLRTDFRTDGPSPYVTGPNGEKLDKNPLLDHRVREALSIAINRQGIAERIMSGAALPTGQFMPPGAYGYAQDIKAPPYDPARAKALLAEAGFPNGLGITLNSSNDRYVNDAQIAQTVGQMWSRIGVKTQVDTVPFAVNAQRSARRDFSVTLGGWSNSTGEPSAGMRGLLGTRDLSRGWGTVNQALYSNPQFDGLVEQALVTVDDEKRESLWQEATRVAAKDIAWIPLHTQVNVWAMRDTLKHTPRADEMTRAMDISPR</sequence>
<proteinExistence type="inferred from homology"/>
<dbReference type="PANTHER" id="PTHR30290">
    <property type="entry name" value="PERIPLASMIC BINDING COMPONENT OF ABC TRANSPORTER"/>
    <property type="match status" value="1"/>
</dbReference>
<dbReference type="CDD" id="cd08498">
    <property type="entry name" value="PBP2_NikA_DppA_OppA_like_2"/>
    <property type="match status" value="1"/>
</dbReference>
<evidence type="ECO:0000313" key="8">
    <source>
        <dbReference type="Proteomes" id="UP001258945"/>
    </source>
</evidence>
<dbReference type="Gene3D" id="3.40.190.10">
    <property type="entry name" value="Periplasmic binding protein-like II"/>
    <property type="match status" value="1"/>
</dbReference>
<dbReference type="PANTHER" id="PTHR30290:SF9">
    <property type="entry name" value="OLIGOPEPTIDE-BINDING PROTEIN APPA"/>
    <property type="match status" value="1"/>
</dbReference>
<reference evidence="7 8" key="1">
    <citation type="journal article" date="2019" name="Microb. Pathog.">
        <title>Comparison of VITEK 2, MALDI-TOF MS, 16S rRNA gene sequencing, and whole-genome sequencing for identification of Roseomonas mucosa.</title>
        <authorList>
            <person name="Rudolph W.W."/>
            <person name="Gunzer F."/>
            <person name="Trauth M."/>
            <person name="Bunk B."/>
            <person name="Bigge R."/>
            <person name="Schrottner P."/>
        </authorList>
    </citation>
    <scope>NUCLEOTIDE SEQUENCE [LARGE SCALE GENOMIC DNA]</scope>
    <source>
        <strain evidence="7 8">DSM 103800</strain>
    </source>
</reference>
<evidence type="ECO:0000256" key="5">
    <source>
        <dbReference type="SAM" id="SignalP"/>
    </source>
</evidence>
<organism evidence="7 8">
    <name type="scientific">Roseomonas gilardii</name>
    <dbReference type="NCBI Taxonomy" id="257708"/>
    <lineage>
        <taxon>Bacteria</taxon>
        <taxon>Pseudomonadati</taxon>
        <taxon>Pseudomonadota</taxon>
        <taxon>Alphaproteobacteria</taxon>
        <taxon>Acetobacterales</taxon>
        <taxon>Roseomonadaceae</taxon>
        <taxon>Roseomonas</taxon>
    </lineage>
</organism>
<keyword evidence="3" id="KW-0813">Transport</keyword>
<evidence type="ECO:0000259" key="6">
    <source>
        <dbReference type="Pfam" id="PF00496"/>
    </source>
</evidence>
<evidence type="ECO:0000313" key="7">
    <source>
        <dbReference type="EMBL" id="MDT8330009.1"/>
    </source>
</evidence>
<comment type="caution">
    <text evidence="7">The sequence shown here is derived from an EMBL/GenBank/DDBJ whole genome shotgun (WGS) entry which is preliminary data.</text>
</comment>
<comment type="similarity">
    <text evidence="2">Belongs to the bacterial solute-binding protein 5 family.</text>
</comment>
<dbReference type="Gene3D" id="3.10.105.10">
    <property type="entry name" value="Dipeptide-binding Protein, Domain 3"/>
    <property type="match status" value="1"/>
</dbReference>
<name>A0ABU3MAV5_9PROT</name>
<keyword evidence="8" id="KW-1185">Reference proteome</keyword>
<dbReference type="EMBL" id="JAVVDO010000003">
    <property type="protein sequence ID" value="MDT8330009.1"/>
    <property type="molecule type" value="Genomic_DNA"/>
</dbReference>
<evidence type="ECO:0000256" key="4">
    <source>
        <dbReference type="ARBA" id="ARBA00022729"/>
    </source>
</evidence>
<dbReference type="InterPro" id="IPR030678">
    <property type="entry name" value="Peptide/Ni-bd"/>
</dbReference>
<dbReference type="PROSITE" id="PS01040">
    <property type="entry name" value="SBP_BACTERIAL_5"/>
    <property type="match status" value="1"/>
</dbReference>
<accession>A0ABU3MAV5</accession>